<dbReference type="InterPro" id="IPR021729">
    <property type="entry name" value="DUF3298"/>
</dbReference>
<evidence type="ECO:0000259" key="3">
    <source>
        <dbReference type="Pfam" id="PF13739"/>
    </source>
</evidence>
<feature type="chain" id="PRO_5038070669" evidence="1">
    <location>
        <begin position="22"/>
        <end position="262"/>
    </location>
</feature>
<feature type="domain" description="DUF3298" evidence="2">
    <location>
        <begin position="176"/>
        <end position="250"/>
    </location>
</feature>
<dbReference type="InterPro" id="IPR037126">
    <property type="entry name" value="PdaC/RsiV-like_sf"/>
</dbReference>
<feature type="domain" description="Deacetylase PdaC" evidence="3">
    <location>
        <begin position="62"/>
        <end position="152"/>
    </location>
</feature>
<comment type="caution">
    <text evidence="4">The sequence shown here is derived from an EMBL/GenBank/DDBJ whole genome shotgun (WGS) entry which is preliminary data.</text>
</comment>
<dbReference type="Proteomes" id="UP000628448">
    <property type="component" value="Unassembled WGS sequence"/>
</dbReference>
<gene>
    <name evidence="4" type="ORF">I5907_19025</name>
</gene>
<dbReference type="RefSeq" id="WP_196992377.1">
    <property type="nucleotide sequence ID" value="NZ_JADWYR010000002.1"/>
</dbReference>
<name>A0A931MEL3_9BACT</name>
<dbReference type="Pfam" id="PF11738">
    <property type="entry name" value="DUF3298"/>
    <property type="match status" value="1"/>
</dbReference>
<dbReference type="InterPro" id="IPR025303">
    <property type="entry name" value="PdaC"/>
</dbReference>
<dbReference type="Gene3D" id="3.90.640.20">
    <property type="entry name" value="Heat-shock cognate protein, ATPase"/>
    <property type="match status" value="1"/>
</dbReference>
<sequence length="262" mass="28884">MKNVFPFLFALMLFACGPANDKQNPGNDTAAVENITADTVVYSYNTVNRKETNATIKDTGFLYHATITYPVISTTGVLADSINKALRAGLFNNKPTAEAFADSFVVRPTDMGNYPAMNSWFYNAHADVLINTPKLFVVRFDIGSYTGGAHGSAVTVYYNFDKTGKQLTWNEVIEAGKKDTLVKISEAALRKAKEIPATQSWNQAGFFIDSSHLPLPAAFGFDKTGLLMTYNQYEVAPYASGIMSYTIPYSQLEGVIKKEWMP</sequence>
<dbReference type="Gene3D" id="3.30.565.40">
    <property type="entry name" value="Fervidobacterium nodosum Rt17-B1 like"/>
    <property type="match status" value="1"/>
</dbReference>
<dbReference type="PROSITE" id="PS51257">
    <property type="entry name" value="PROKAR_LIPOPROTEIN"/>
    <property type="match status" value="1"/>
</dbReference>
<organism evidence="4 5">
    <name type="scientific">Panacibacter microcysteis</name>
    <dbReference type="NCBI Taxonomy" id="2793269"/>
    <lineage>
        <taxon>Bacteria</taxon>
        <taxon>Pseudomonadati</taxon>
        <taxon>Bacteroidota</taxon>
        <taxon>Chitinophagia</taxon>
        <taxon>Chitinophagales</taxon>
        <taxon>Chitinophagaceae</taxon>
        <taxon>Panacibacter</taxon>
    </lineage>
</organism>
<feature type="signal peptide" evidence="1">
    <location>
        <begin position="1"/>
        <end position="21"/>
    </location>
</feature>
<keyword evidence="5" id="KW-1185">Reference proteome</keyword>
<dbReference type="AlphaFoldDB" id="A0A931MEL3"/>
<proteinExistence type="predicted"/>
<evidence type="ECO:0000259" key="2">
    <source>
        <dbReference type="Pfam" id="PF11738"/>
    </source>
</evidence>
<dbReference type="EMBL" id="JADWYR010000002">
    <property type="protein sequence ID" value="MBG9378339.1"/>
    <property type="molecule type" value="Genomic_DNA"/>
</dbReference>
<dbReference type="Pfam" id="PF13739">
    <property type="entry name" value="PdaC"/>
    <property type="match status" value="1"/>
</dbReference>
<evidence type="ECO:0000313" key="5">
    <source>
        <dbReference type="Proteomes" id="UP000628448"/>
    </source>
</evidence>
<evidence type="ECO:0000256" key="1">
    <source>
        <dbReference type="SAM" id="SignalP"/>
    </source>
</evidence>
<protein>
    <submittedName>
        <fullName evidence="4">DUF3298 domain-containing protein</fullName>
    </submittedName>
</protein>
<reference evidence="4" key="1">
    <citation type="submission" date="2020-11" db="EMBL/GenBank/DDBJ databases">
        <title>Bacterial whole genome sequence for Panacibacter sp. DH6.</title>
        <authorList>
            <person name="Le V."/>
            <person name="Ko S."/>
            <person name="Ahn C.-Y."/>
            <person name="Oh H.-M."/>
        </authorList>
    </citation>
    <scope>NUCLEOTIDE SEQUENCE</scope>
    <source>
        <strain evidence="4">DH6</strain>
    </source>
</reference>
<keyword evidence="1" id="KW-0732">Signal</keyword>
<accession>A0A931MEL3</accession>
<evidence type="ECO:0000313" key="4">
    <source>
        <dbReference type="EMBL" id="MBG9378339.1"/>
    </source>
</evidence>